<protein>
    <submittedName>
        <fullName evidence="6">NTF2 domain-containing protein</fullName>
    </submittedName>
</protein>
<dbReference type="SUPFAM" id="SSF54427">
    <property type="entry name" value="NTF2-like"/>
    <property type="match status" value="1"/>
</dbReference>
<dbReference type="InterPro" id="IPR032710">
    <property type="entry name" value="NTF2-like_dom_sf"/>
</dbReference>
<dbReference type="PROSITE" id="PS50102">
    <property type="entry name" value="RRM"/>
    <property type="match status" value="1"/>
</dbReference>
<evidence type="ECO:0000256" key="3">
    <source>
        <dbReference type="SAM" id="MobiDB-lite"/>
    </source>
</evidence>
<dbReference type="Pfam" id="PF00076">
    <property type="entry name" value="RRM_1"/>
    <property type="match status" value="1"/>
</dbReference>
<feature type="compositionally biased region" description="Low complexity" evidence="3">
    <location>
        <begin position="276"/>
        <end position="290"/>
    </location>
</feature>
<feature type="region of interest" description="Disordered" evidence="3">
    <location>
        <begin position="464"/>
        <end position="559"/>
    </location>
</feature>
<feature type="non-terminal residue" evidence="6">
    <location>
        <position position="600"/>
    </location>
</feature>
<accession>A0AAD9DEL3</accession>
<dbReference type="InterPro" id="IPR039539">
    <property type="entry name" value="Ras_GTPase_bind_prot"/>
</dbReference>
<evidence type="ECO:0000259" key="5">
    <source>
        <dbReference type="PROSITE" id="PS50177"/>
    </source>
</evidence>
<organism evidence="6 7">
    <name type="scientific">Skeletonema marinoi</name>
    <dbReference type="NCBI Taxonomy" id="267567"/>
    <lineage>
        <taxon>Eukaryota</taxon>
        <taxon>Sar</taxon>
        <taxon>Stramenopiles</taxon>
        <taxon>Ochrophyta</taxon>
        <taxon>Bacillariophyta</taxon>
        <taxon>Coscinodiscophyceae</taxon>
        <taxon>Thalassiosirophycidae</taxon>
        <taxon>Thalassiosirales</taxon>
        <taxon>Skeletonemataceae</taxon>
        <taxon>Skeletonema</taxon>
        <taxon>Skeletonema marinoi-dohrnii complex</taxon>
    </lineage>
</organism>
<feature type="compositionally biased region" description="Gly residues" evidence="3">
    <location>
        <begin position="525"/>
        <end position="536"/>
    </location>
</feature>
<feature type="domain" description="NTF2" evidence="5">
    <location>
        <begin position="22"/>
        <end position="175"/>
    </location>
</feature>
<dbReference type="Gene3D" id="3.10.450.50">
    <property type="match status" value="1"/>
</dbReference>
<reference evidence="6" key="1">
    <citation type="submission" date="2023-06" db="EMBL/GenBank/DDBJ databases">
        <title>Survivors Of The Sea: Transcriptome response of Skeletonema marinoi to long-term dormancy.</title>
        <authorList>
            <person name="Pinder M.I.M."/>
            <person name="Kourtchenko O."/>
            <person name="Robertson E.K."/>
            <person name="Larsson T."/>
            <person name="Maumus F."/>
            <person name="Osuna-Cruz C.M."/>
            <person name="Vancaester E."/>
            <person name="Stenow R."/>
            <person name="Vandepoele K."/>
            <person name="Ploug H."/>
            <person name="Bruchert V."/>
            <person name="Godhe A."/>
            <person name="Topel M."/>
        </authorList>
    </citation>
    <scope>NUCLEOTIDE SEQUENCE</scope>
    <source>
        <strain evidence="6">R05AC</strain>
    </source>
</reference>
<dbReference type="AlphaFoldDB" id="A0AAD9DEL3"/>
<comment type="caution">
    <text evidence="6">The sequence shown here is derived from an EMBL/GenBank/DDBJ whole genome shotgun (WGS) entry which is preliminary data.</text>
</comment>
<feature type="compositionally biased region" description="Basic and acidic residues" evidence="3">
    <location>
        <begin position="339"/>
        <end position="349"/>
    </location>
</feature>
<feature type="region of interest" description="Disordered" evidence="3">
    <location>
        <begin position="195"/>
        <end position="221"/>
    </location>
</feature>
<dbReference type="InterPro" id="IPR002075">
    <property type="entry name" value="NTF2_dom"/>
</dbReference>
<feature type="compositionally biased region" description="Polar residues" evidence="3">
    <location>
        <begin position="382"/>
        <end position="393"/>
    </location>
</feature>
<feature type="compositionally biased region" description="Acidic residues" evidence="3">
    <location>
        <begin position="210"/>
        <end position="221"/>
    </location>
</feature>
<dbReference type="Pfam" id="PF02136">
    <property type="entry name" value="NTF2"/>
    <property type="match status" value="1"/>
</dbReference>
<dbReference type="PANTHER" id="PTHR10693">
    <property type="entry name" value="RAS GTPASE-ACTIVATING PROTEIN-BINDING PROTEIN"/>
    <property type="match status" value="1"/>
</dbReference>
<dbReference type="SUPFAM" id="SSF54928">
    <property type="entry name" value="RNA-binding domain, RBD"/>
    <property type="match status" value="1"/>
</dbReference>
<dbReference type="InterPro" id="IPR018222">
    <property type="entry name" value="Nuclear_transport_factor_2_euk"/>
</dbReference>
<dbReference type="GO" id="GO:1990904">
    <property type="term" value="C:ribonucleoprotein complex"/>
    <property type="evidence" value="ECO:0007669"/>
    <property type="project" value="TreeGrafter"/>
</dbReference>
<dbReference type="GO" id="GO:0003729">
    <property type="term" value="F:mRNA binding"/>
    <property type="evidence" value="ECO:0007669"/>
    <property type="project" value="TreeGrafter"/>
</dbReference>
<feature type="compositionally biased region" description="Basic and acidic residues" evidence="3">
    <location>
        <begin position="464"/>
        <end position="474"/>
    </location>
</feature>
<sequence length="600" mass="64175">MSTDPSPTPPPPPAGGALPLQIGKAFIKQYYKTLVNTPAQLNRFYQPDSTVSRGMEPSAPTEPSCVAEVLSAPANGEETSQGERVRKTFFDWAGKGIDEGGEDADDILRIELQGGAIDAQESVGGGILLVVTGHMYLPGKSSEKAYSFVHTFFLNNGAPPGRKKQFYVKNDILRFLEPAVAEEEEVVEEVVEEAVEEPEVAEVAEAPETQAEEPASEVEDVPVEVTETAAVIEPIEYEPAADEEKVEVVEDEVQEPMAELSIEEEPAAEEEKIDVSTSSEESPPSSPSSAEGKKKRSRRRRGGKSRSRSNSPDVEEEKGEEQPKAPSSWANLVASGASKKSESASDSKKGSKSKGSSKPDEKSSAKAAPAKAPPQSQPPTKESATQPQATQNKRTPEATLFIRNIPDPTKEEEIRALFEPHGNATGNKILGITLNTNRGFCFVDFDGQAAVNAIVDEAKSSLVKDPRTGRKDKSSFMAHGRVLDVERKVPGDRKSSGGNAGGGNSGKFNRSSSPKDSGRRYGNRGSRGGGGGGGGSRRSPSRGGNSKSLKTTEKGNDNMMTPMRIGQCCALVYVCVFVITQKLQKVVVINKNNKITTANN</sequence>
<dbReference type="Gene3D" id="3.30.70.330">
    <property type="match status" value="1"/>
</dbReference>
<evidence type="ECO:0000313" key="6">
    <source>
        <dbReference type="EMBL" id="KAK1744806.1"/>
    </source>
</evidence>
<dbReference type="PROSITE" id="PS50177">
    <property type="entry name" value="NTF2_DOMAIN"/>
    <property type="match status" value="1"/>
</dbReference>
<keyword evidence="7" id="KW-1185">Reference proteome</keyword>
<feature type="domain" description="RRM" evidence="4">
    <location>
        <begin position="398"/>
        <end position="490"/>
    </location>
</feature>
<name>A0AAD9DEL3_9STRA</name>
<dbReference type="Proteomes" id="UP001224775">
    <property type="component" value="Unassembled WGS sequence"/>
</dbReference>
<keyword evidence="1 2" id="KW-0694">RNA-binding</keyword>
<dbReference type="PANTHER" id="PTHR10693:SF20">
    <property type="entry name" value="AT27578P"/>
    <property type="match status" value="1"/>
</dbReference>
<dbReference type="InterPro" id="IPR012677">
    <property type="entry name" value="Nucleotide-bd_a/b_plait_sf"/>
</dbReference>
<dbReference type="SMART" id="SM00360">
    <property type="entry name" value="RRM"/>
    <property type="match status" value="1"/>
</dbReference>
<dbReference type="InterPro" id="IPR000504">
    <property type="entry name" value="RRM_dom"/>
</dbReference>
<dbReference type="InterPro" id="IPR035979">
    <property type="entry name" value="RBD_domain_sf"/>
</dbReference>
<evidence type="ECO:0000256" key="1">
    <source>
        <dbReference type="ARBA" id="ARBA00022884"/>
    </source>
</evidence>
<evidence type="ECO:0000256" key="2">
    <source>
        <dbReference type="PROSITE-ProRule" id="PRU00176"/>
    </source>
</evidence>
<dbReference type="GO" id="GO:0005829">
    <property type="term" value="C:cytosol"/>
    <property type="evidence" value="ECO:0007669"/>
    <property type="project" value="TreeGrafter"/>
</dbReference>
<proteinExistence type="predicted"/>
<gene>
    <name evidence="6" type="ORF">QTG54_004097</name>
</gene>
<dbReference type="EMBL" id="JATAAI010000006">
    <property type="protein sequence ID" value="KAK1744806.1"/>
    <property type="molecule type" value="Genomic_DNA"/>
</dbReference>
<dbReference type="CDD" id="cd00590">
    <property type="entry name" value="RRM_SF"/>
    <property type="match status" value="1"/>
</dbReference>
<evidence type="ECO:0000259" key="4">
    <source>
        <dbReference type="PROSITE" id="PS50102"/>
    </source>
</evidence>
<feature type="compositionally biased region" description="Basic residues" evidence="3">
    <location>
        <begin position="293"/>
        <end position="307"/>
    </location>
</feature>
<feature type="region of interest" description="Disordered" evidence="3">
    <location>
        <begin position="235"/>
        <end position="408"/>
    </location>
</feature>
<feature type="compositionally biased region" description="Low complexity" evidence="3">
    <location>
        <begin position="537"/>
        <end position="548"/>
    </location>
</feature>
<feature type="compositionally biased region" description="Basic and acidic residues" evidence="3">
    <location>
        <begin position="481"/>
        <end position="495"/>
    </location>
</feature>
<evidence type="ECO:0000313" key="7">
    <source>
        <dbReference type="Proteomes" id="UP001224775"/>
    </source>
</evidence>